<dbReference type="SMART" id="SM00893">
    <property type="entry name" value="ETF"/>
    <property type="match status" value="1"/>
</dbReference>
<dbReference type="InterPro" id="IPR014729">
    <property type="entry name" value="Rossmann-like_a/b/a_fold"/>
</dbReference>
<feature type="domain" description="Electron transfer flavoprotein alpha/beta-subunit N-terminal" evidence="1">
    <location>
        <begin position="23"/>
        <end position="216"/>
    </location>
</feature>
<dbReference type="PANTHER" id="PTHR21294">
    <property type="entry name" value="ELECTRON TRANSFER FLAVOPROTEIN BETA-SUBUNIT"/>
    <property type="match status" value="1"/>
</dbReference>
<dbReference type="CDD" id="cd01714">
    <property type="entry name" value="ETF_beta"/>
    <property type="match status" value="1"/>
</dbReference>
<dbReference type="AlphaFoldDB" id="A0A7C1NFT8"/>
<name>A0A7C1NFT8_UNCW3</name>
<dbReference type="EMBL" id="DSTU01000006">
    <property type="protein sequence ID" value="HFJ54010.1"/>
    <property type="molecule type" value="Genomic_DNA"/>
</dbReference>
<reference evidence="2" key="1">
    <citation type="journal article" date="2020" name="mSystems">
        <title>Genome- and Community-Level Interaction Insights into Carbon Utilization and Element Cycling Functions of Hydrothermarchaeota in Hydrothermal Sediment.</title>
        <authorList>
            <person name="Zhou Z."/>
            <person name="Liu Y."/>
            <person name="Xu W."/>
            <person name="Pan J."/>
            <person name="Luo Z.H."/>
            <person name="Li M."/>
        </authorList>
    </citation>
    <scope>NUCLEOTIDE SEQUENCE [LARGE SCALE GENOMIC DNA]</scope>
    <source>
        <strain evidence="2">SpSt-265</strain>
        <strain evidence="3">SpSt-465</strain>
    </source>
</reference>
<dbReference type="SUPFAM" id="SSF52402">
    <property type="entry name" value="Adenine nucleotide alpha hydrolases-like"/>
    <property type="match status" value="1"/>
</dbReference>
<dbReference type="InterPro" id="IPR033948">
    <property type="entry name" value="ETF_beta_N"/>
</dbReference>
<protein>
    <submittedName>
        <fullName evidence="2">Electron transfer flavoprotein subunit beta/FixA family protein</fullName>
    </submittedName>
</protein>
<organism evidence="2">
    <name type="scientific">candidate division WOR-3 bacterium</name>
    <dbReference type="NCBI Taxonomy" id="2052148"/>
    <lineage>
        <taxon>Bacteria</taxon>
        <taxon>Bacteria division WOR-3</taxon>
    </lineage>
</organism>
<accession>A0A7C1NFT8</accession>
<dbReference type="Pfam" id="PF01012">
    <property type="entry name" value="ETF"/>
    <property type="match status" value="1"/>
</dbReference>
<dbReference type="GO" id="GO:0009055">
    <property type="term" value="F:electron transfer activity"/>
    <property type="evidence" value="ECO:0007669"/>
    <property type="project" value="InterPro"/>
</dbReference>
<evidence type="ECO:0000259" key="1">
    <source>
        <dbReference type="SMART" id="SM00893"/>
    </source>
</evidence>
<dbReference type="PIRSF" id="PIRSF000090">
    <property type="entry name" value="Beta-ETF"/>
    <property type="match status" value="1"/>
</dbReference>
<sequence>MNIICCLKQVPSTETKIRINPQTGLVDTNEVEWVINPYDEYALEMALRIRETLGKGKITVISLGPERVKMALRTALAMGVDEAVQLCDSEFEGLDGLSIGRVLAAAVKKLGFDLVLTGKQAIDDDLAWVPQSIAHFLNIPHCAVVPEVELNRVDQGELVCHREIEGATEIVEVKLPCLVTVQKGKFQPRYPTLKLMMAAKKKEIPVWDRNTLGVDPSQLTRRVECIGHRLPPERKPGKILEGDVNQVVPELVRLLRDEAKVV</sequence>
<proteinExistence type="predicted"/>
<evidence type="ECO:0000313" key="2">
    <source>
        <dbReference type="EMBL" id="HEA86474.1"/>
    </source>
</evidence>
<gene>
    <name evidence="2" type="ORF">ENP94_00500</name>
    <name evidence="3" type="ORF">ENS16_04895</name>
</gene>
<dbReference type="EMBL" id="DSLG01000002">
    <property type="protein sequence ID" value="HEA86474.1"/>
    <property type="molecule type" value="Genomic_DNA"/>
</dbReference>
<dbReference type="InterPro" id="IPR012255">
    <property type="entry name" value="ETF_b"/>
</dbReference>
<dbReference type="Gene3D" id="3.40.50.620">
    <property type="entry name" value="HUPs"/>
    <property type="match status" value="1"/>
</dbReference>
<dbReference type="InterPro" id="IPR014730">
    <property type="entry name" value="ETF_a/b_N"/>
</dbReference>
<comment type="caution">
    <text evidence="2">The sequence shown here is derived from an EMBL/GenBank/DDBJ whole genome shotgun (WGS) entry which is preliminary data.</text>
</comment>
<evidence type="ECO:0000313" key="3">
    <source>
        <dbReference type="EMBL" id="HFJ54010.1"/>
    </source>
</evidence>